<reference evidence="1 2" key="1">
    <citation type="submission" date="2018-10" db="EMBL/GenBank/DDBJ databases">
        <title>Draft genome sequence for the type isolate of Erwinia psidii, agent causal of bacterial blight in guava (Psidium guajava) and wilt and die-back of Eucalyptus spp.</title>
        <authorList>
            <person name="Hermenegildo P.S."/>
            <person name="Santos S.A."/>
            <person name="Guimaraes L.M.S."/>
            <person name="Vidigal P.M.P."/>
            <person name="Pereira I.C."/>
            <person name="Badel J.L."/>
            <person name="Alfenas-Zerbini P."/>
            <person name="Ferreira M.A.S.V."/>
            <person name="Alfenas A.C."/>
        </authorList>
    </citation>
    <scope>NUCLEOTIDE SEQUENCE [LARGE SCALE GENOMIC DNA]</scope>
    <source>
        <strain evidence="1 2">IBSBF 435</strain>
    </source>
</reference>
<evidence type="ECO:0000313" key="2">
    <source>
        <dbReference type="Proteomes" id="UP000279457"/>
    </source>
</evidence>
<comment type="caution">
    <text evidence="1">The sequence shown here is derived from an EMBL/GenBank/DDBJ whole genome shotgun (WGS) entry which is preliminary data.</text>
</comment>
<organism evidence="1 2">
    <name type="scientific">Erwinia psidii</name>
    <dbReference type="NCBI Taxonomy" id="69224"/>
    <lineage>
        <taxon>Bacteria</taxon>
        <taxon>Pseudomonadati</taxon>
        <taxon>Pseudomonadota</taxon>
        <taxon>Gammaproteobacteria</taxon>
        <taxon>Enterobacterales</taxon>
        <taxon>Erwiniaceae</taxon>
        <taxon>Erwinia</taxon>
    </lineage>
</organism>
<dbReference type="AlphaFoldDB" id="A0A3N6S5R2"/>
<protein>
    <submittedName>
        <fullName evidence="1">Uncharacterized protein</fullName>
    </submittedName>
</protein>
<dbReference type="RefSeq" id="WP_124234924.1">
    <property type="nucleotide sequence ID" value="NZ_RHHM01000028.1"/>
</dbReference>
<proteinExistence type="predicted"/>
<keyword evidence="2" id="KW-1185">Reference proteome</keyword>
<sequence length="97" mass="11269">MLSFKNESTGVFFGVSLQIYSDMFKLADEETQRVIYARLMDPDFINSFIGLAIIMAEKCFLDSVREENTEEKLAEVDFKEVKQALFKRHYEVLAESL</sequence>
<evidence type="ECO:0000313" key="1">
    <source>
        <dbReference type="EMBL" id="RQM36330.1"/>
    </source>
</evidence>
<dbReference type="Proteomes" id="UP000279457">
    <property type="component" value="Unassembled WGS sequence"/>
</dbReference>
<name>A0A3N6S5R2_9GAMM</name>
<dbReference type="OrthoDB" id="6626899at2"/>
<gene>
    <name evidence="1" type="ORF">EB241_21105</name>
</gene>
<dbReference type="EMBL" id="RHHM01000028">
    <property type="protein sequence ID" value="RQM36330.1"/>
    <property type="molecule type" value="Genomic_DNA"/>
</dbReference>
<accession>A0A3N6S5R2</accession>